<dbReference type="EMBL" id="QXDL01000106">
    <property type="protein sequence ID" value="RIH82885.1"/>
    <property type="molecule type" value="Genomic_DNA"/>
</dbReference>
<accession>A0A399EF94</accession>
<evidence type="ECO:0000313" key="1">
    <source>
        <dbReference type="EMBL" id="RIH82885.1"/>
    </source>
</evidence>
<dbReference type="OrthoDB" id="26780at2"/>
<name>A0A399EF94_9DEIN</name>
<evidence type="ECO:0000313" key="2">
    <source>
        <dbReference type="Proteomes" id="UP000265715"/>
    </source>
</evidence>
<sequence>MTANETVWRSLGQGKAHPSDVLNTLIEIDNRRGLVGLWGLESELRDALPRLRPQAQALAHAWLEALALYRASYYPEGRLSRLFNRFLNKEPQAKLARAS</sequence>
<dbReference type="AlphaFoldDB" id="A0A399EF94"/>
<protein>
    <submittedName>
        <fullName evidence="1">Uncharacterized protein</fullName>
    </submittedName>
</protein>
<keyword evidence="2" id="KW-1185">Reference proteome</keyword>
<reference evidence="1 2" key="1">
    <citation type="submission" date="2018-08" db="EMBL/GenBank/DDBJ databases">
        <title>Meiothermus terrae DSM 26712 genome sequencing project.</title>
        <authorList>
            <person name="Da Costa M.S."/>
            <person name="Albuquerque L."/>
            <person name="Raposo P."/>
            <person name="Froufe H.J.C."/>
            <person name="Barroso C.S."/>
            <person name="Egas C."/>
        </authorList>
    </citation>
    <scope>NUCLEOTIDE SEQUENCE [LARGE SCALE GENOMIC DNA]</scope>
    <source>
        <strain evidence="1 2">DSM 26712</strain>
    </source>
</reference>
<comment type="caution">
    <text evidence="1">The sequence shown here is derived from an EMBL/GenBank/DDBJ whole genome shotgun (WGS) entry which is preliminary data.</text>
</comment>
<gene>
    <name evidence="1" type="ORF">Mterra_02494</name>
</gene>
<dbReference type="Proteomes" id="UP000265715">
    <property type="component" value="Unassembled WGS sequence"/>
</dbReference>
<proteinExistence type="predicted"/>
<organism evidence="1 2">
    <name type="scientific">Calidithermus terrae</name>
    <dbReference type="NCBI Taxonomy" id="1408545"/>
    <lineage>
        <taxon>Bacteria</taxon>
        <taxon>Thermotogati</taxon>
        <taxon>Deinococcota</taxon>
        <taxon>Deinococci</taxon>
        <taxon>Thermales</taxon>
        <taxon>Thermaceae</taxon>
        <taxon>Calidithermus</taxon>
    </lineage>
</organism>